<dbReference type="AlphaFoldDB" id="A0A8K0G734"/>
<proteinExistence type="predicted"/>
<evidence type="ECO:0000313" key="1">
    <source>
        <dbReference type="EMBL" id="KAF2888509.1"/>
    </source>
</evidence>
<dbReference type="EMBL" id="VTPC01076560">
    <property type="protein sequence ID" value="KAF2888509.1"/>
    <property type="molecule type" value="Genomic_DNA"/>
</dbReference>
<keyword evidence="2" id="KW-1185">Reference proteome</keyword>
<dbReference type="Proteomes" id="UP000801492">
    <property type="component" value="Unassembled WGS sequence"/>
</dbReference>
<evidence type="ECO:0000313" key="2">
    <source>
        <dbReference type="Proteomes" id="UP000801492"/>
    </source>
</evidence>
<protein>
    <submittedName>
        <fullName evidence="1">Uncharacterized protein</fullName>
    </submittedName>
</protein>
<name>A0A8K0G734_IGNLU</name>
<gene>
    <name evidence="1" type="ORF">ILUMI_17664</name>
</gene>
<comment type="caution">
    <text evidence="1">The sequence shown here is derived from an EMBL/GenBank/DDBJ whole genome shotgun (WGS) entry which is preliminary data.</text>
</comment>
<sequence>MNHVATQYNAKPGDQQESAIKRNLINGFYATNIHPFNANKVLDKIPGTSNDPRPTVDDTLSQLLRNNRFGQRNSSSDEAEETFDIHNETPENEDVTSITEVEEVECLQPDPDILVSETFVLSQFSETEYTVVEFISTDEDKTIFKLVPKDILTVPLSDICAVLPAPVNMDDNEVISFGKQVEVREYLRHV</sequence>
<organism evidence="1 2">
    <name type="scientific">Ignelater luminosus</name>
    <name type="common">Cucubano</name>
    <name type="synonym">Pyrophorus luminosus</name>
    <dbReference type="NCBI Taxonomy" id="2038154"/>
    <lineage>
        <taxon>Eukaryota</taxon>
        <taxon>Metazoa</taxon>
        <taxon>Ecdysozoa</taxon>
        <taxon>Arthropoda</taxon>
        <taxon>Hexapoda</taxon>
        <taxon>Insecta</taxon>
        <taxon>Pterygota</taxon>
        <taxon>Neoptera</taxon>
        <taxon>Endopterygota</taxon>
        <taxon>Coleoptera</taxon>
        <taxon>Polyphaga</taxon>
        <taxon>Elateriformia</taxon>
        <taxon>Elateroidea</taxon>
        <taxon>Elateridae</taxon>
        <taxon>Agrypninae</taxon>
        <taxon>Pyrophorini</taxon>
        <taxon>Ignelater</taxon>
    </lineage>
</organism>
<accession>A0A8K0G734</accession>
<reference evidence="1" key="1">
    <citation type="submission" date="2019-08" db="EMBL/GenBank/DDBJ databases">
        <title>The genome of the North American firefly Photinus pyralis.</title>
        <authorList>
            <consortium name="Photinus pyralis genome working group"/>
            <person name="Fallon T.R."/>
            <person name="Sander Lower S.E."/>
            <person name="Weng J.-K."/>
        </authorList>
    </citation>
    <scope>NUCLEOTIDE SEQUENCE</scope>
    <source>
        <strain evidence="1">TRF0915ILg1</strain>
        <tissue evidence="1">Whole body</tissue>
    </source>
</reference>
<dbReference type="OrthoDB" id="6767476at2759"/>